<evidence type="ECO:0000256" key="7">
    <source>
        <dbReference type="ARBA" id="ARBA00023136"/>
    </source>
</evidence>
<evidence type="ECO:0000259" key="9">
    <source>
        <dbReference type="Pfam" id="PF06594"/>
    </source>
</evidence>
<dbReference type="GO" id="GO:0016020">
    <property type="term" value="C:membrane"/>
    <property type="evidence" value="ECO:0007669"/>
    <property type="project" value="UniProtKB-SubCell"/>
</dbReference>
<dbReference type="GO" id="GO:0090729">
    <property type="term" value="F:toxin activity"/>
    <property type="evidence" value="ECO:0007669"/>
    <property type="project" value="UniProtKB-KW"/>
</dbReference>
<feature type="domain" description="Haemolysin-type calcium binding-related" evidence="9">
    <location>
        <begin position="1650"/>
        <end position="1690"/>
    </location>
</feature>
<evidence type="ECO:0000256" key="6">
    <source>
        <dbReference type="ARBA" id="ARBA00023026"/>
    </source>
</evidence>
<dbReference type="InterPro" id="IPR001343">
    <property type="entry name" value="Hemolysn_Ca-bd"/>
</dbReference>
<proteinExistence type="predicted"/>
<evidence type="ECO:0000256" key="2">
    <source>
        <dbReference type="ARBA" id="ARBA00004613"/>
    </source>
</evidence>
<keyword evidence="4" id="KW-0800">Toxin</keyword>
<dbReference type="InterPro" id="IPR050557">
    <property type="entry name" value="RTX_toxin/Mannuronan_C5-epim"/>
</dbReference>
<evidence type="ECO:0000256" key="4">
    <source>
        <dbReference type="ARBA" id="ARBA00022656"/>
    </source>
</evidence>
<dbReference type="Gene3D" id="2.150.10.10">
    <property type="entry name" value="Serralysin-like metalloprotease, C-terminal"/>
    <property type="match status" value="5"/>
</dbReference>
<evidence type="ECO:0000256" key="5">
    <source>
        <dbReference type="ARBA" id="ARBA00022737"/>
    </source>
</evidence>
<evidence type="ECO:0000256" key="8">
    <source>
        <dbReference type="SAM" id="Phobius"/>
    </source>
</evidence>
<reference evidence="10 11" key="1">
    <citation type="submission" date="2018-08" db="EMBL/GenBank/DDBJ databases">
        <title>A genome reference for cultivated species of the human gut microbiota.</title>
        <authorList>
            <person name="Zou Y."/>
            <person name="Xue W."/>
            <person name="Luo G."/>
        </authorList>
    </citation>
    <scope>NUCLEOTIDE SEQUENCE [LARGE SCALE GENOMIC DNA]</scope>
    <source>
        <strain evidence="10 11">AF22-21</strain>
    </source>
</reference>
<evidence type="ECO:0000256" key="3">
    <source>
        <dbReference type="ARBA" id="ARBA00022525"/>
    </source>
</evidence>
<dbReference type="InterPro" id="IPR011049">
    <property type="entry name" value="Serralysin-like_metalloprot_C"/>
</dbReference>
<dbReference type="GO" id="GO:0005576">
    <property type="term" value="C:extracellular region"/>
    <property type="evidence" value="ECO:0007669"/>
    <property type="project" value="UniProtKB-SubCell"/>
</dbReference>
<protein>
    <recommendedName>
        <fullName evidence="9">Haemolysin-type calcium binding-related domain-containing protein</fullName>
    </recommendedName>
</protein>
<comment type="caution">
    <text evidence="10">The sequence shown here is derived from an EMBL/GenBank/DDBJ whole genome shotgun (WGS) entry which is preliminary data.</text>
</comment>
<dbReference type="SUPFAM" id="SSF51120">
    <property type="entry name" value="beta-Roll"/>
    <property type="match status" value="5"/>
</dbReference>
<dbReference type="PRINTS" id="PR01488">
    <property type="entry name" value="RTXTOXINA"/>
</dbReference>
<dbReference type="EMBL" id="QRVK01000001">
    <property type="protein sequence ID" value="RGS44233.1"/>
    <property type="molecule type" value="Genomic_DNA"/>
</dbReference>
<accession>A0A3R5ZQN1</accession>
<keyword evidence="3" id="KW-0964">Secreted</keyword>
<dbReference type="InterPro" id="IPR010566">
    <property type="entry name" value="Haemolys_ca-bd"/>
</dbReference>
<keyword evidence="8" id="KW-0812">Transmembrane</keyword>
<dbReference type="OrthoDB" id="1814568at2"/>
<dbReference type="PANTHER" id="PTHR38340">
    <property type="entry name" value="S-LAYER PROTEIN"/>
    <property type="match status" value="1"/>
</dbReference>
<evidence type="ECO:0000313" key="10">
    <source>
        <dbReference type="EMBL" id="RGS44233.1"/>
    </source>
</evidence>
<evidence type="ECO:0000313" key="11">
    <source>
        <dbReference type="Proteomes" id="UP000283295"/>
    </source>
</evidence>
<evidence type="ECO:0000256" key="1">
    <source>
        <dbReference type="ARBA" id="ARBA00004370"/>
    </source>
</evidence>
<dbReference type="PROSITE" id="PS00330">
    <property type="entry name" value="HEMOLYSIN_CALCIUM"/>
    <property type="match status" value="6"/>
</dbReference>
<dbReference type="Proteomes" id="UP000283295">
    <property type="component" value="Unassembled WGS sequence"/>
</dbReference>
<keyword evidence="8" id="KW-1133">Transmembrane helix</keyword>
<dbReference type="Pfam" id="PF00353">
    <property type="entry name" value="HemolysinCabind"/>
    <property type="match status" value="8"/>
</dbReference>
<dbReference type="InterPro" id="IPR003995">
    <property type="entry name" value="RTX_toxin_determinant-A"/>
</dbReference>
<sequence length="1705" mass="186301">MCQVLCENLTCSTIHLSKANFAWLVFDARKGKFMKKRRLYKIISMLLVLVMLWVNVMPSTIKAETSNYSSTKGSRDSVVLTTLLPNTAQDWAIAYKDGIGYPGYFHNKVIDDIREKYQSFGRSEMVIPGAGRYGFNGRADLVKNIDNKVYIWEVKPASNAYFPKKIDAINQVNRYVKANKLHKIGSNSDIKNGEFTSDVVNLKGDITTYKIIYKNSICNDGLIFYRFERVGRKNPQEEPVPETETVINSRKDSIRNRITSDEGDLPEPTGTVTIDWKKLVVYTAVATGLAVGGSEFSQTSVGQTISAAARDFLSRYAYSIAKIAGTAGTVGAGYFLSSQTVYAAESDKGQNKQIDYKELSDAMYDFETMIETLIGFDYLDELIDSSSEVSEDDINKMLKDIQGENKAYGDACSAQPPRDPLIIDLGTPGIELCTLADGVNFDLDNNGYAEKTAWIGTEDGFLAMDRNKNGVIDSGGELFGDQVAIGDGKTSSSGFEALAMFDDNNDKVIDQNDSRFNELLVWIDSNHNGRSDAGEVKRLSEHNIISISLENTKESVVDDESGTMMAELSMVMFSDSTVTDIGEFWFPVNSSDTTRGDVVTAGNVPNIEQAIKDDDTGELSELVEDFLDAATIASKRYYLRNILYFITDSSDIASNSRGGNIDARDLHVIEQFMGRKFEGVGGSDPNSNAARILRTVFSEIEDYYYNLLNSYDEFAGYRDLIFECKDDKGNSVLNVLGIVYQYDCMIEQNENMELPIYDCMIEQNENMELPIYDLGIFLKTYDKSHGTNYFKDYSTFYNGRTAQITDSVLAAANSTTYIGTDKEDTYNSDGYNNYIYGKAGNDELRGGIGSDQIYGGEGNDKLYGNSGKDHLYGGSGDDLLDGGAGDDILEDEDGNDTYVFTRGYGKDTIIDAGGSNTIQFLDLMPKDILVNGTGENDATIYIKNTSDSLTIKDFCKSEDLSDYTLQFKNVSMHCTDEKSPFRHIYGTENSDDLRTVVDGSMVNAFAGDDKITASKLSDIIYANEGNDIVKAGDGSDTIYGGAGDDTLYGEAGDDIIWGDAGSDKLDGGAGNDKLYGEAGDDTYVFNKGYGIDIIDDPDGRMTIQLGADLDIQDITVFELGEEVVIKSVQTEDMLIISDGKSIIDNVLMESGDNTYEIRDMLSDIDGDEQYTVATATDASDAVFTDRACGIIASGAGYDYIVASEDSDIIFGDSDTDRILSGDSDDITYGGEGSDQLYGEDGNDFISGGTGNDYMNGGTGDDLLISGSGNDFMDGGEGDDIYYFNMGDGNDTITDAAGENTIIFGDGIESDKIKAYRSDWNDLLITFAGTDDTLVLKNYCVDKNARGYRLVFADGYTGCATDKDSVLRNIYDTSKTEYMPTIYDDGVTIISSGGDDQLVGSDCSDTLIGGDGNNRITGNAGDDCIDGGKGNDYLSGGSGSDTYIYKKGYGTDTINDDSGHNYIEISDYNIEDIHSYRTNWNNLTMVMGDGDDTSLNNSDSDKLIIEGFFSSEKNREFSLIFGDTIIDITSYNSPARVLNGTPDNDQLGGFDDSGFVIYGYDGADTLNGSSGNDCLYGGTGDDRLLGAAGDDVLDGGSGDDYLEGGDGDDTYIIQRDFGNYTIKDEDGVNILKFGEAIVASDIKVYRTDWNDLNIHIGDGNEYVKIVGYFTSDKCRKFNVTFADGTEFDYTDSDNPVNQVITADSND</sequence>
<dbReference type="Pfam" id="PF06594">
    <property type="entry name" value="HCBP_related"/>
    <property type="match status" value="1"/>
</dbReference>
<dbReference type="GO" id="GO:0005509">
    <property type="term" value="F:calcium ion binding"/>
    <property type="evidence" value="ECO:0007669"/>
    <property type="project" value="InterPro"/>
</dbReference>
<gene>
    <name evidence="10" type="ORF">DWX94_00005</name>
</gene>
<organism evidence="10 11">
    <name type="scientific">Coprococcus eutactus</name>
    <dbReference type="NCBI Taxonomy" id="33043"/>
    <lineage>
        <taxon>Bacteria</taxon>
        <taxon>Bacillati</taxon>
        <taxon>Bacillota</taxon>
        <taxon>Clostridia</taxon>
        <taxon>Lachnospirales</taxon>
        <taxon>Lachnospiraceae</taxon>
        <taxon>Coprococcus</taxon>
    </lineage>
</organism>
<dbReference type="PANTHER" id="PTHR38340:SF1">
    <property type="entry name" value="S-LAYER PROTEIN"/>
    <property type="match status" value="1"/>
</dbReference>
<keyword evidence="5" id="KW-0677">Repeat</keyword>
<keyword evidence="6" id="KW-0843">Virulence</keyword>
<dbReference type="InterPro" id="IPR018511">
    <property type="entry name" value="Hemolysin-typ_Ca-bd_CS"/>
</dbReference>
<name>A0A3R5ZQN1_9FIRM</name>
<keyword evidence="7 8" id="KW-0472">Membrane</keyword>
<dbReference type="PRINTS" id="PR00313">
    <property type="entry name" value="CABNDNGRPT"/>
</dbReference>
<comment type="subcellular location">
    <subcellularLocation>
        <location evidence="1">Membrane</location>
    </subcellularLocation>
    <subcellularLocation>
        <location evidence="2">Secreted</location>
    </subcellularLocation>
</comment>
<feature type="transmembrane region" description="Helical" evidence="8">
    <location>
        <begin position="39"/>
        <end position="56"/>
    </location>
</feature>